<keyword evidence="2" id="KW-1185">Reference proteome</keyword>
<accession>A0A918U7V8</accession>
<gene>
    <name evidence="1" type="ORF">GCM10010358_69750</name>
</gene>
<dbReference type="Proteomes" id="UP000619244">
    <property type="component" value="Unassembled WGS sequence"/>
</dbReference>
<dbReference type="EMBL" id="BMVU01000059">
    <property type="protein sequence ID" value="GGY06531.1"/>
    <property type="molecule type" value="Genomic_DNA"/>
</dbReference>
<evidence type="ECO:0000313" key="2">
    <source>
        <dbReference type="Proteomes" id="UP000619244"/>
    </source>
</evidence>
<proteinExistence type="predicted"/>
<evidence type="ECO:0000313" key="1">
    <source>
        <dbReference type="EMBL" id="GGY06531.1"/>
    </source>
</evidence>
<comment type="caution">
    <text evidence="1">The sequence shown here is derived from an EMBL/GenBank/DDBJ whole genome shotgun (WGS) entry which is preliminary data.</text>
</comment>
<reference evidence="1" key="2">
    <citation type="submission" date="2020-09" db="EMBL/GenBank/DDBJ databases">
        <authorList>
            <person name="Sun Q."/>
            <person name="Ohkuma M."/>
        </authorList>
    </citation>
    <scope>NUCLEOTIDE SEQUENCE</scope>
    <source>
        <strain evidence="1">JCM 4790</strain>
    </source>
</reference>
<organism evidence="1 2">
    <name type="scientific">Streptomyces minutiscleroticus</name>
    <dbReference type="NCBI Taxonomy" id="68238"/>
    <lineage>
        <taxon>Bacteria</taxon>
        <taxon>Bacillati</taxon>
        <taxon>Actinomycetota</taxon>
        <taxon>Actinomycetes</taxon>
        <taxon>Kitasatosporales</taxon>
        <taxon>Streptomycetaceae</taxon>
        <taxon>Streptomyces</taxon>
    </lineage>
</organism>
<reference evidence="1" key="1">
    <citation type="journal article" date="2014" name="Int. J. Syst. Evol. Microbiol.">
        <title>Complete genome sequence of Corynebacterium casei LMG S-19264T (=DSM 44701T), isolated from a smear-ripened cheese.</title>
        <authorList>
            <consortium name="US DOE Joint Genome Institute (JGI-PGF)"/>
            <person name="Walter F."/>
            <person name="Albersmeier A."/>
            <person name="Kalinowski J."/>
            <person name="Ruckert C."/>
        </authorList>
    </citation>
    <scope>NUCLEOTIDE SEQUENCE</scope>
    <source>
        <strain evidence="1">JCM 4790</strain>
    </source>
</reference>
<protein>
    <submittedName>
        <fullName evidence="1">Uncharacterized protein</fullName>
    </submittedName>
</protein>
<name>A0A918U7V8_9ACTN</name>
<sequence length="100" mass="10987">MDGETVRGACTRTTVAVSLLSAMAYSGEVLAQRQVADKSNEIFSFVPLLEDVDLSHAVIMANALHTQHGHGTYLRSREAHCIAVVKKNHPDLFDRVRTLP</sequence>
<dbReference type="AlphaFoldDB" id="A0A918U7V8"/>